<dbReference type="EMBL" id="DTLS01000085">
    <property type="protein sequence ID" value="HGZ60169.1"/>
    <property type="molecule type" value="Genomic_DNA"/>
</dbReference>
<comment type="caution">
    <text evidence="2">The sequence shown here is derived from an EMBL/GenBank/DDBJ whole genome shotgun (WGS) entry which is preliminary data.</text>
</comment>
<gene>
    <name evidence="2" type="ORF">ENW83_03055</name>
</gene>
<evidence type="ECO:0000259" key="1">
    <source>
        <dbReference type="Pfam" id="PF18894"/>
    </source>
</evidence>
<dbReference type="Pfam" id="PF18894">
    <property type="entry name" value="PhageMetallopep"/>
    <property type="match status" value="1"/>
</dbReference>
<dbReference type="InterPro" id="IPR043998">
    <property type="entry name" value="Put_Metallopep"/>
</dbReference>
<feature type="domain" description="Putative phage metallopeptidase" evidence="1">
    <location>
        <begin position="10"/>
        <end position="104"/>
    </location>
</feature>
<proteinExistence type="predicted"/>
<protein>
    <submittedName>
        <fullName evidence="2">Metallopeptidase</fullName>
    </submittedName>
</protein>
<name>A0A7J3SMP8_9CREN</name>
<sequence>MRSLKYRECRELANLLYKLGNSIGIEIRVSLGVVVSKGARAKAYARIYGLPIPIQRAHGIPPLYTVEFLCEKIDRLGPDEVAEVAIHELLHIPEGQKGGLRPHGKKVNSRITKIMLKKADQSLKFEIYEVLRRCCEESI</sequence>
<dbReference type="AlphaFoldDB" id="A0A7J3SMP8"/>
<accession>A0A7J3SMP8</accession>
<organism evidence="2">
    <name type="scientific">Fervidicoccus fontis</name>
    <dbReference type="NCBI Taxonomy" id="683846"/>
    <lineage>
        <taxon>Archaea</taxon>
        <taxon>Thermoproteota</taxon>
        <taxon>Thermoprotei</taxon>
        <taxon>Fervidicoccales</taxon>
        <taxon>Fervidicoccaceae</taxon>
        <taxon>Fervidicoccus</taxon>
    </lineage>
</organism>
<evidence type="ECO:0000313" key="2">
    <source>
        <dbReference type="EMBL" id="HGZ60169.1"/>
    </source>
</evidence>
<reference evidence="2" key="1">
    <citation type="journal article" date="2020" name="mSystems">
        <title>Genome- and Community-Level Interaction Insights into Carbon Utilization and Element Cycling Functions of Hydrothermarchaeota in Hydrothermal Sediment.</title>
        <authorList>
            <person name="Zhou Z."/>
            <person name="Liu Y."/>
            <person name="Xu W."/>
            <person name="Pan J."/>
            <person name="Luo Z.H."/>
            <person name="Li M."/>
        </authorList>
    </citation>
    <scope>NUCLEOTIDE SEQUENCE [LARGE SCALE GENOMIC DNA]</scope>
    <source>
        <strain evidence="2">SpSt-885</strain>
    </source>
</reference>